<feature type="domain" description="Integrase catalytic" evidence="1">
    <location>
        <begin position="153"/>
        <end position="341"/>
    </location>
</feature>
<proteinExistence type="predicted"/>
<dbReference type="Gene3D" id="3.30.420.10">
    <property type="entry name" value="Ribonuclease H-like superfamily/Ribonuclease H"/>
    <property type="match status" value="1"/>
</dbReference>
<evidence type="ECO:0000259" key="1">
    <source>
        <dbReference type="PROSITE" id="PS50994"/>
    </source>
</evidence>
<keyword evidence="3" id="KW-1185">Reference proteome</keyword>
<organism evidence="2 3">
    <name type="scientific">Peptostreptococcus canis</name>
    <dbReference type="NCBI Taxonomy" id="1159213"/>
    <lineage>
        <taxon>Bacteria</taxon>
        <taxon>Bacillati</taxon>
        <taxon>Bacillota</taxon>
        <taxon>Clostridia</taxon>
        <taxon>Peptostreptococcales</taxon>
        <taxon>Peptostreptococcaceae</taxon>
        <taxon>Peptostreptococcus</taxon>
    </lineage>
</organism>
<dbReference type="SUPFAM" id="SSF53098">
    <property type="entry name" value="Ribonuclease H-like"/>
    <property type="match status" value="1"/>
</dbReference>
<sequence>MNEQKKYEIIKNLVDSKGNKQRAAVKLGCTVRSINRLIKRYKEQGKAGFSHGNHYRKPISTIAPETRSEIIALYKNKYSDSNLRHFTELLERIEGIHISEGSVRSILLSENILSPKAHKSTKNALKKRLEAEKNKTKSKKKVKELQEKILFVDQPHPRRERCAYFGEIIQMDASKHLWFDENKVTLHAAIDDATGIIVGAYFDEQETLRGYYNVFNQILQTYGIPYMFYTDRRTVFDYKKINSKDITKNTLTQFGYACKQLGVELKVTSVAQAKGRIERLFGTLQSRLPIELRLAGVQTVEQANEFLKHYLKEFNSKFALQIDSNKSVFENQPEDEKINLLLSIISERKIDSGHCIKYKNKYYKLLDENGYMEFYHKGTTVIVADTFNGELYCNVNDRIYVLEEVKKHEDVSRYFDTDEKYRQSKKPRKRYIPPMNHPWRKDNFMKYVHTFYGHEDDFAS</sequence>
<dbReference type="InterPro" id="IPR001584">
    <property type="entry name" value="Integrase_cat-core"/>
</dbReference>
<comment type="caution">
    <text evidence="2">The sequence shown here is derived from an EMBL/GenBank/DDBJ whole genome shotgun (WGS) entry which is preliminary data.</text>
</comment>
<reference evidence="2 3" key="1">
    <citation type="submission" date="2020-05" db="EMBL/GenBank/DDBJ databases">
        <title>Draft genome of xy-202 and genomic insight in genome of the genus Peptostreptococcus.</title>
        <authorList>
            <person name="Zhang Z."/>
        </authorList>
    </citation>
    <scope>NUCLEOTIDE SEQUENCE [LARGE SCALE GENOMIC DNA]</scope>
    <source>
        <strain evidence="2 3">DSM 27025</strain>
    </source>
</reference>
<dbReference type="PANTHER" id="PTHR35004">
    <property type="entry name" value="TRANSPOSASE RV3428C-RELATED"/>
    <property type="match status" value="1"/>
</dbReference>
<evidence type="ECO:0000313" key="3">
    <source>
        <dbReference type="Proteomes" id="UP000713904"/>
    </source>
</evidence>
<evidence type="ECO:0000313" key="2">
    <source>
        <dbReference type="EMBL" id="MBC2576881.1"/>
    </source>
</evidence>
<dbReference type="InterPro" id="IPR009057">
    <property type="entry name" value="Homeodomain-like_sf"/>
</dbReference>
<dbReference type="InterPro" id="IPR012337">
    <property type="entry name" value="RNaseH-like_sf"/>
</dbReference>
<gene>
    <name evidence="2" type="ORF">HLB29_09455</name>
</gene>
<dbReference type="EMBL" id="JABGBW010000022">
    <property type="protein sequence ID" value="MBC2576881.1"/>
    <property type="molecule type" value="Genomic_DNA"/>
</dbReference>
<protein>
    <submittedName>
        <fullName evidence="2">ISNCY family transposase</fullName>
    </submittedName>
</protein>
<dbReference type="Proteomes" id="UP000713904">
    <property type="component" value="Unassembled WGS sequence"/>
</dbReference>
<dbReference type="InterPro" id="IPR036397">
    <property type="entry name" value="RNaseH_sf"/>
</dbReference>
<dbReference type="SUPFAM" id="SSF46689">
    <property type="entry name" value="Homeodomain-like"/>
    <property type="match status" value="1"/>
</dbReference>
<dbReference type="InterPro" id="IPR047797">
    <property type="entry name" value="ISNCY_transpos"/>
</dbReference>
<dbReference type="PROSITE" id="PS50994">
    <property type="entry name" value="INTEGRASE"/>
    <property type="match status" value="1"/>
</dbReference>
<name>A0ABR6TPG6_9FIRM</name>
<accession>A0ABR6TPG6</accession>
<dbReference type="PANTHER" id="PTHR35004:SF7">
    <property type="entry name" value="INTEGRASE PROTEIN"/>
    <property type="match status" value="1"/>
</dbReference>
<dbReference type="NCBIfam" id="NF033594">
    <property type="entry name" value="transpos_ISNCY_2"/>
    <property type="match status" value="1"/>
</dbReference>